<gene>
    <name evidence="1" type="ORF">Taro_008596</name>
</gene>
<organism evidence="1 2">
    <name type="scientific">Colocasia esculenta</name>
    <name type="common">Wild taro</name>
    <name type="synonym">Arum esculentum</name>
    <dbReference type="NCBI Taxonomy" id="4460"/>
    <lineage>
        <taxon>Eukaryota</taxon>
        <taxon>Viridiplantae</taxon>
        <taxon>Streptophyta</taxon>
        <taxon>Embryophyta</taxon>
        <taxon>Tracheophyta</taxon>
        <taxon>Spermatophyta</taxon>
        <taxon>Magnoliopsida</taxon>
        <taxon>Liliopsida</taxon>
        <taxon>Araceae</taxon>
        <taxon>Aroideae</taxon>
        <taxon>Colocasieae</taxon>
        <taxon>Colocasia</taxon>
    </lineage>
</organism>
<proteinExistence type="predicted"/>
<dbReference type="Proteomes" id="UP000652761">
    <property type="component" value="Unassembled WGS sequence"/>
</dbReference>
<accession>A0A843U7F4</accession>
<sequence>MHGRCTDGPQNTSYLAKAKCYRNNDMIHGHNGKVKLMLPVEEPFSSSHGGFWEQNGAEMANRCIKCWGNEGEVMRVAGWRIRQLEDEPETDGCLPIRLSGISDHLLPSVAQLIKEEIVASKEEPSKE</sequence>
<evidence type="ECO:0000313" key="1">
    <source>
        <dbReference type="EMBL" id="MQL76209.1"/>
    </source>
</evidence>
<dbReference type="EMBL" id="NMUH01000286">
    <property type="protein sequence ID" value="MQL76209.1"/>
    <property type="molecule type" value="Genomic_DNA"/>
</dbReference>
<name>A0A843U7F4_COLES</name>
<evidence type="ECO:0000313" key="2">
    <source>
        <dbReference type="Proteomes" id="UP000652761"/>
    </source>
</evidence>
<keyword evidence="2" id="KW-1185">Reference proteome</keyword>
<reference evidence="1" key="1">
    <citation type="submission" date="2017-07" db="EMBL/GenBank/DDBJ databases">
        <title>Taro Niue Genome Assembly and Annotation.</title>
        <authorList>
            <person name="Atibalentja N."/>
            <person name="Keating K."/>
            <person name="Fields C.J."/>
        </authorList>
    </citation>
    <scope>NUCLEOTIDE SEQUENCE</scope>
    <source>
        <strain evidence="1">Niue_2</strain>
        <tissue evidence="1">Leaf</tissue>
    </source>
</reference>
<dbReference type="AlphaFoldDB" id="A0A843U7F4"/>
<protein>
    <submittedName>
        <fullName evidence="1">Uncharacterized protein</fullName>
    </submittedName>
</protein>
<comment type="caution">
    <text evidence="1">The sequence shown here is derived from an EMBL/GenBank/DDBJ whole genome shotgun (WGS) entry which is preliminary data.</text>
</comment>